<keyword evidence="6 7" id="KW-0472">Membrane</keyword>
<dbReference type="Proteomes" id="UP000177905">
    <property type="component" value="Unassembled WGS sequence"/>
</dbReference>
<reference evidence="8 9" key="1">
    <citation type="journal article" date="2016" name="Nat. Commun.">
        <title>Thousands of microbial genomes shed light on interconnected biogeochemical processes in an aquifer system.</title>
        <authorList>
            <person name="Anantharaman K."/>
            <person name="Brown C.T."/>
            <person name="Hug L.A."/>
            <person name="Sharon I."/>
            <person name="Castelle C.J."/>
            <person name="Probst A.J."/>
            <person name="Thomas B.C."/>
            <person name="Singh A."/>
            <person name="Wilkins M.J."/>
            <person name="Karaoz U."/>
            <person name="Brodie E.L."/>
            <person name="Williams K.H."/>
            <person name="Hubbard S.S."/>
            <person name="Banfield J.F."/>
        </authorList>
    </citation>
    <scope>NUCLEOTIDE SEQUENCE [LARGE SCALE GENOMIC DNA]</scope>
</reference>
<proteinExistence type="inferred from homology"/>
<feature type="transmembrane region" description="Helical" evidence="7">
    <location>
        <begin position="7"/>
        <end position="27"/>
    </location>
</feature>
<evidence type="ECO:0000256" key="6">
    <source>
        <dbReference type="ARBA" id="ARBA00023136"/>
    </source>
</evidence>
<name>A0A1F4RX77_UNCSA</name>
<dbReference type="PANTHER" id="PTHR30065:SF1">
    <property type="entry name" value="SURFACE PRESENTATION OF ANTIGENS PROTEIN SPAR"/>
    <property type="match status" value="1"/>
</dbReference>
<feature type="transmembrane region" description="Helical" evidence="7">
    <location>
        <begin position="64"/>
        <end position="94"/>
    </location>
</feature>
<evidence type="ECO:0000256" key="3">
    <source>
        <dbReference type="ARBA" id="ARBA00022475"/>
    </source>
</evidence>
<keyword evidence="5 7" id="KW-1133">Transmembrane helix</keyword>
<dbReference type="AlphaFoldDB" id="A0A1F4RX77"/>
<evidence type="ECO:0000313" key="9">
    <source>
        <dbReference type="Proteomes" id="UP000177905"/>
    </source>
</evidence>
<keyword evidence="3" id="KW-1003">Cell membrane</keyword>
<protein>
    <recommendedName>
        <fullName evidence="10">Flagellar biosynthetic protein FliR</fullName>
    </recommendedName>
</protein>
<comment type="similarity">
    <text evidence="2">Belongs to the FliR/MopE/SpaR family.</text>
</comment>
<feature type="transmembrane region" description="Helical" evidence="7">
    <location>
        <begin position="185"/>
        <end position="203"/>
    </location>
</feature>
<dbReference type="InterPro" id="IPR002010">
    <property type="entry name" value="T3SS_IM_R"/>
</dbReference>
<evidence type="ECO:0000256" key="1">
    <source>
        <dbReference type="ARBA" id="ARBA00004651"/>
    </source>
</evidence>
<evidence type="ECO:0000256" key="4">
    <source>
        <dbReference type="ARBA" id="ARBA00022692"/>
    </source>
</evidence>
<dbReference type="EMBL" id="MEUA01000066">
    <property type="protein sequence ID" value="OGC12782.1"/>
    <property type="molecule type" value="Genomic_DNA"/>
</dbReference>
<feature type="transmembrane region" description="Helical" evidence="7">
    <location>
        <begin position="33"/>
        <end position="52"/>
    </location>
</feature>
<evidence type="ECO:0000256" key="7">
    <source>
        <dbReference type="SAM" id="Phobius"/>
    </source>
</evidence>
<dbReference type="PRINTS" id="PR00953">
    <property type="entry name" value="TYPE3IMRPROT"/>
</dbReference>
<comment type="caution">
    <text evidence="8">The sequence shown here is derived from an EMBL/GenBank/DDBJ whole genome shotgun (WGS) entry which is preliminary data.</text>
</comment>
<accession>A0A1F4RX77</accession>
<organism evidence="8 9">
    <name type="scientific">candidate division WOR-1 bacterium RIFOXYB2_FULL_36_35</name>
    <dbReference type="NCBI Taxonomy" id="1802578"/>
    <lineage>
        <taxon>Bacteria</taxon>
        <taxon>Bacillati</taxon>
        <taxon>Saganbacteria</taxon>
    </lineage>
</organism>
<keyword evidence="4 7" id="KW-0812">Transmembrane</keyword>
<feature type="transmembrane region" description="Helical" evidence="7">
    <location>
        <begin position="114"/>
        <end position="137"/>
    </location>
</feature>
<comment type="subcellular location">
    <subcellularLocation>
        <location evidence="1">Cell membrane</location>
        <topology evidence="1">Multi-pass membrane protein</topology>
    </subcellularLocation>
</comment>
<evidence type="ECO:0008006" key="10">
    <source>
        <dbReference type="Google" id="ProtNLM"/>
    </source>
</evidence>
<evidence type="ECO:0000256" key="2">
    <source>
        <dbReference type="ARBA" id="ARBA00009772"/>
    </source>
</evidence>
<evidence type="ECO:0000313" key="8">
    <source>
        <dbReference type="EMBL" id="OGC12782.1"/>
    </source>
</evidence>
<dbReference type="GO" id="GO:0005886">
    <property type="term" value="C:plasma membrane"/>
    <property type="evidence" value="ECO:0007669"/>
    <property type="project" value="UniProtKB-SubCell"/>
</dbReference>
<dbReference type="PANTHER" id="PTHR30065">
    <property type="entry name" value="FLAGELLAR BIOSYNTHETIC PROTEIN FLIR"/>
    <property type="match status" value="1"/>
</dbReference>
<gene>
    <name evidence="8" type="ORF">A2290_02010</name>
</gene>
<feature type="transmembrane region" description="Helical" evidence="7">
    <location>
        <begin position="223"/>
        <end position="245"/>
    </location>
</feature>
<dbReference type="GO" id="GO:0006605">
    <property type="term" value="P:protein targeting"/>
    <property type="evidence" value="ECO:0007669"/>
    <property type="project" value="InterPro"/>
</dbReference>
<sequence length="260" mass="28094">MIITIPQIQVFFFIIARVAGIFIQAPILSSRSFPTLGKTALAIWISLILWFVTPIKIELMPQNLIGFVLALTTEVMLGFTIGFACNIIFLSIQSAGELIDLQMGLSVAQSFDPVFGGAVSIMGRALFFTGIVIFFAVDGHHLFLSILHQSFNMIPAPAVINLASPSFITTLMGLGATLLNLSIKLAIPAILVIFISDFCFGIVSRVAPQVNVFMLGFQVKPSLGLLTLFLIMPLLVKQIASLLGIMGEEALKLLLALKIA</sequence>
<evidence type="ECO:0000256" key="5">
    <source>
        <dbReference type="ARBA" id="ARBA00022989"/>
    </source>
</evidence>
<dbReference type="Pfam" id="PF01311">
    <property type="entry name" value="Bac_export_1"/>
    <property type="match status" value="1"/>
</dbReference>
<feature type="transmembrane region" description="Helical" evidence="7">
    <location>
        <begin position="158"/>
        <end position="179"/>
    </location>
</feature>